<feature type="non-terminal residue" evidence="4">
    <location>
        <position position="1"/>
    </location>
</feature>
<evidence type="ECO:0000256" key="1">
    <source>
        <dbReference type="ARBA" id="ARBA00022679"/>
    </source>
</evidence>
<dbReference type="EMBL" id="BARU01024631">
    <property type="protein sequence ID" value="GAH51490.1"/>
    <property type="molecule type" value="Genomic_DNA"/>
</dbReference>
<dbReference type="InterPro" id="IPR018485">
    <property type="entry name" value="FGGY_C"/>
</dbReference>
<comment type="caution">
    <text evidence="4">The sequence shown here is derived from an EMBL/GenBank/DDBJ whole genome shotgun (WGS) entry which is preliminary data.</text>
</comment>
<sequence>AFRNNFNIIKESGIKINLPIVMSEGGARSRLWRQIICDMLEIPGVYMKNSSGAPFGNAILAGFGVGIFKDFSIAKKWVEIGDRIEPDIKNTEIYKKYYPLFMKLYENNKDLYKELATIKAGL</sequence>
<feature type="domain" description="Carbohydrate kinase FGGY C-terminal" evidence="3">
    <location>
        <begin position="2"/>
        <end position="63"/>
    </location>
</feature>
<name>X1H337_9ZZZZ</name>
<organism evidence="4">
    <name type="scientific">marine sediment metagenome</name>
    <dbReference type="NCBI Taxonomy" id="412755"/>
    <lineage>
        <taxon>unclassified sequences</taxon>
        <taxon>metagenomes</taxon>
        <taxon>ecological metagenomes</taxon>
    </lineage>
</organism>
<dbReference type="Pfam" id="PF02782">
    <property type="entry name" value="FGGY_C"/>
    <property type="match status" value="1"/>
</dbReference>
<dbReference type="InterPro" id="IPR050406">
    <property type="entry name" value="FGGY_Carb_Kinase"/>
</dbReference>
<accession>X1H337</accession>
<dbReference type="GO" id="GO:0016301">
    <property type="term" value="F:kinase activity"/>
    <property type="evidence" value="ECO:0007669"/>
    <property type="project" value="UniProtKB-KW"/>
</dbReference>
<dbReference type="GO" id="GO:0005975">
    <property type="term" value="P:carbohydrate metabolic process"/>
    <property type="evidence" value="ECO:0007669"/>
    <property type="project" value="InterPro"/>
</dbReference>
<proteinExistence type="predicted"/>
<dbReference type="PANTHER" id="PTHR43095">
    <property type="entry name" value="SUGAR KINASE"/>
    <property type="match status" value="1"/>
</dbReference>
<keyword evidence="1" id="KW-0808">Transferase</keyword>
<keyword evidence="2" id="KW-0418">Kinase</keyword>
<dbReference type="Gene3D" id="3.30.420.40">
    <property type="match status" value="1"/>
</dbReference>
<evidence type="ECO:0000313" key="4">
    <source>
        <dbReference type="EMBL" id="GAH51490.1"/>
    </source>
</evidence>
<dbReference type="PANTHER" id="PTHR43095:SF5">
    <property type="entry name" value="XYLULOSE KINASE"/>
    <property type="match status" value="1"/>
</dbReference>
<evidence type="ECO:0000259" key="3">
    <source>
        <dbReference type="Pfam" id="PF02782"/>
    </source>
</evidence>
<gene>
    <name evidence="4" type="ORF">S03H2_39793</name>
</gene>
<dbReference type="InterPro" id="IPR043129">
    <property type="entry name" value="ATPase_NBD"/>
</dbReference>
<dbReference type="AlphaFoldDB" id="X1H337"/>
<protein>
    <recommendedName>
        <fullName evidence="3">Carbohydrate kinase FGGY C-terminal domain-containing protein</fullName>
    </recommendedName>
</protein>
<evidence type="ECO:0000256" key="2">
    <source>
        <dbReference type="ARBA" id="ARBA00022777"/>
    </source>
</evidence>
<dbReference type="SUPFAM" id="SSF53067">
    <property type="entry name" value="Actin-like ATPase domain"/>
    <property type="match status" value="1"/>
</dbReference>
<reference evidence="4" key="1">
    <citation type="journal article" date="2014" name="Front. Microbiol.">
        <title>High frequency of phylogenetically diverse reductive dehalogenase-homologous genes in deep subseafloor sedimentary metagenomes.</title>
        <authorList>
            <person name="Kawai M."/>
            <person name="Futagami T."/>
            <person name="Toyoda A."/>
            <person name="Takaki Y."/>
            <person name="Nishi S."/>
            <person name="Hori S."/>
            <person name="Arai W."/>
            <person name="Tsubouchi T."/>
            <person name="Morono Y."/>
            <person name="Uchiyama I."/>
            <person name="Ito T."/>
            <person name="Fujiyama A."/>
            <person name="Inagaki F."/>
            <person name="Takami H."/>
        </authorList>
    </citation>
    <scope>NUCLEOTIDE SEQUENCE</scope>
    <source>
        <strain evidence="4">Expedition CK06-06</strain>
    </source>
</reference>